<feature type="region of interest" description="Disordered" evidence="1">
    <location>
        <begin position="60"/>
        <end position="79"/>
    </location>
</feature>
<comment type="caution">
    <text evidence="2">The sequence shown here is derived from an EMBL/GenBank/DDBJ whole genome shotgun (WGS) entry which is preliminary data.</text>
</comment>
<accession>A0AAV7WCM2</accession>
<dbReference type="EMBL" id="JANPWB010000002">
    <property type="protein sequence ID" value="KAJ1210625.1"/>
    <property type="molecule type" value="Genomic_DNA"/>
</dbReference>
<organism evidence="2 3">
    <name type="scientific">Pleurodeles waltl</name>
    <name type="common">Iberian ribbed newt</name>
    <dbReference type="NCBI Taxonomy" id="8319"/>
    <lineage>
        <taxon>Eukaryota</taxon>
        <taxon>Metazoa</taxon>
        <taxon>Chordata</taxon>
        <taxon>Craniata</taxon>
        <taxon>Vertebrata</taxon>
        <taxon>Euteleostomi</taxon>
        <taxon>Amphibia</taxon>
        <taxon>Batrachia</taxon>
        <taxon>Caudata</taxon>
        <taxon>Salamandroidea</taxon>
        <taxon>Salamandridae</taxon>
        <taxon>Pleurodelinae</taxon>
        <taxon>Pleurodeles</taxon>
    </lineage>
</organism>
<dbReference type="AlphaFoldDB" id="A0AAV7WCM2"/>
<evidence type="ECO:0000313" key="2">
    <source>
        <dbReference type="EMBL" id="KAJ1210625.1"/>
    </source>
</evidence>
<proteinExistence type="predicted"/>
<sequence>MGAGQCSKTGGCPSASDLCHGSGPDVDLKRVDCGVQAGEGPTPRPLFWLVDRASDLCARPRGRGRPAVRKVGPGQRTAG</sequence>
<name>A0AAV7WCM2_PLEWA</name>
<reference evidence="2" key="1">
    <citation type="journal article" date="2022" name="bioRxiv">
        <title>Sequencing and chromosome-scale assembly of the giantPleurodeles waltlgenome.</title>
        <authorList>
            <person name="Brown T."/>
            <person name="Elewa A."/>
            <person name="Iarovenko S."/>
            <person name="Subramanian E."/>
            <person name="Araus A.J."/>
            <person name="Petzold A."/>
            <person name="Susuki M."/>
            <person name="Suzuki K.-i.T."/>
            <person name="Hayashi T."/>
            <person name="Toyoda A."/>
            <person name="Oliveira C."/>
            <person name="Osipova E."/>
            <person name="Leigh N.D."/>
            <person name="Simon A."/>
            <person name="Yun M.H."/>
        </authorList>
    </citation>
    <scope>NUCLEOTIDE SEQUENCE</scope>
    <source>
        <strain evidence="2">20211129_DDA</strain>
        <tissue evidence="2">Liver</tissue>
    </source>
</reference>
<feature type="compositionally biased region" description="Low complexity" evidence="1">
    <location>
        <begin position="69"/>
        <end position="79"/>
    </location>
</feature>
<dbReference type="Proteomes" id="UP001066276">
    <property type="component" value="Chromosome 1_2"/>
</dbReference>
<keyword evidence="3" id="KW-1185">Reference proteome</keyword>
<evidence type="ECO:0000313" key="3">
    <source>
        <dbReference type="Proteomes" id="UP001066276"/>
    </source>
</evidence>
<protein>
    <submittedName>
        <fullName evidence="2">Uncharacterized protein</fullName>
    </submittedName>
</protein>
<evidence type="ECO:0000256" key="1">
    <source>
        <dbReference type="SAM" id="MobiDB-lite"/>
    </source>
</evidence>
<gene>
    <name evidence="2" type="ORF">NDU88_005987</name>
</gene>